<evidence type="ECO:0008006" key="5">
    <source>
        <dbReference type="Google" id="ProtNLM"/>
    </source>
</evidence>
<sequence length="342" mass="38295">MKIFRYVTENTFDAYMWQILENKQKFISQIMTSKSPVRACEDVDDAALSYAEIKALATGNPYIKEKMDLDIQVSKLKLMKANHTSQKYRLETDIAKNYPMQITAAKERLEGLKADAQAVKPLLENGKEEFSMTIGGKAYTDRKEAGTALIAACAGLKAVKTSGQVGEFYGFQMSAEFDSFNQKYMLTLKRQCSYKIEVGKDTLGNLQRISNALSGIERKVAETQQKLETLQQQLETAKEEVAKPFEKEQELAEKSERLAELNALLNMDEKGPAEALGAEEVTEAADQPRSPMNYAGRVADETIVADSPHRPSVLGKLKEAQERIAAGQKKQEKIHRKLEPQL</sequence>
<name>A0ABQ0BLT1_9FIRM</name>
<evidence type="ECO:0000313" key="3">
    <source>
        <dbReference type="EMBL" id="GAA6497476.1"/>
    </source>
</evidence>
<accession>A0ABQ0BLT1</accession>
<evidence type="ECO:0000256" key="2">
    <source>
        <dbReference type="SAM" id="MobiDB-lite"/>
    </source>
</evidence>
<dbReference type="EMBL" id="BAABZQ010000001">
    <property type="protein sequence ID" value="GAA6497476.1"/>
    <property type="molecule type" value="Genomic_DNA"/>
</dbReference>
<evidence type="ECO:0000313" key="4">
    <source>
        <dbReference type="Proteomes" id="UP001600941"/>
    </source>
</evidence>
<proteinExistence type="predicted"/>
<gene>
    <name evidence="3" type="ORF">K340107D12_02920</name>
</gene>
<comment type="caution">
    <text evidence="3">The sequence shown here is derived from an EMBL/GenBank/DDBJ whole genome shotgun (WGS) entry which is preliminary data.</text>
</comment>
<feature type="region of interest" description="Disordered" evidence="2">
    <location>
        <begin position="323"/>
        <end position="342"/>
    </location>
</feature>
<keyword evidence="4" id="KW-1185">Reference proteome</keyword>
<keyword evidence="1" id="KW-0175">Coiled coil</keyword>
<protein>
    <recommendedName>
        <fullName evidence="5">Helicase</fullName>
    </recommendedName>
</protein>
<evidence type="ECO:0000256" key="1">
    <source>
        <dbReference type="SAM" id="Coils"/>
    </source>
</evidence>
<dbReference type="Proteomes" id="UP001600941">
    <property type="component" value="Unassembled WGS sequence"/>
</dbReference>
<reference evidence="3 4" key="1">
    <citation type="submission" date="2024-04" db="EMBL/GenBank/DDBJ databases">
        <title>Defined microbial consortia suppress multidrug-resistant proinflammatory Enterobacteriaceae via ecological control.</title>
        <authorList>
            <person name="Furuichi M."/>
            <person name="Kawaguchi T."/>
            <person name="Pust M."/>
            <person name="Yasuma K."/>
            <person name="Plichta D."/>
            <person name="Hasegawa N."/>
            <person name="Ohya T."/>
            <person name="Bhattarai S."/>
            <person name="Sasajima S."/>
            <person name="Aoto Y."/>
            <person name="Tuganbaev T."/>
            <person name="Yaginuma M."/>
            <person name="Ueda M."/>
            <person name="Okahashi N."/>
            <person name="Amafuji K."/>
            <person name="Kiridooshi Y."/>
            <person name="Sugita K."/>
            <person name="Strazar M."/>
            <person name="Skelly A."/>
            <person name="Suda W."/>
            <person name="Hattori M."/>
            <person name="Nakamoto N."/>
            <person name="Caballero S."/>
            <person name="Norman J."/>
            <person name="Olle B."/>
            <person name="Tanoue T."/>
            <person name="Arita M."/>
            <person name="Bucci V."/>
            <person name="Atarashi K."/>
            <person name="Xavier R."/>
            <person name="Honda K."/>
        </authorList>
    </citation>
    <scope>NUCLEOTIDE SEQUENCE [LARGE SCALE GENOMIC DNA]</scope>
    <source>
        <strain evidence="4">k34-0107-D12</strain>
    </source>
</reference>
<feature type="coiled-coil region" evidence="1">
    <location>
        <begin position="206"/>
        <end position="240"/>
    </location>
</feature>
<organism evidence="3 4">
    <name type="scientific">Blautia parvula</name>
    <dbReference type="NCBI Taxonomy" id="2877527"/>
    <lineage>
        <taxon>Bacteria</taxon>
        <taxon>Bacillati</taxon>
        <taxon>Bacillota</taxon>
        <taxon>Clostridia</taxon>
        <taxon>Lachnospirales</taxon>
        <taxon>Lachnospiraceae</taxon>
        <taxon>Blautia</taxon>
    </lineage>
</organism>